<dbReference type="AlphaFoldDB" id="A0A8B6ENZ5"/>
<dbReference type="OrthoDB" id="10006218at2759"/>
<proteinExistence type="predicted"/>
<dbReference type="PANTHER" id="PTHR32026:SF10">
    <property type="entry name" value="METHYLTRANSFERASE-LIKE PROTEIN 24-RELATED"/>
    <property type="match status" value="1"/>
</dbReference>
<accession>A0A8B6ENZ5</accession>
<keyword evidence="3" id="KW-1185">Reference proteome</keyword>
<dbReference type="Proteomes" id="UP000596742">
    <property type="component" value="Unassembled WGS sequence"/>
</dbReference>
<dbReference type="InterPro" id="IPR025714">
    <property type="entry name" value="Methyltranfer_dom"/>
</dbReference>
<feature type="domain" description="Methyltransferase" evidence="1">
    <location>
        <begin position="42"/>
        <end position="137"/>
    </location>
</feature>
<dbReference type="PANTHER" id="PTHR32026">
    <property type="entry name" value="METHYLTRANSFERASE-LIKE PROTEIN 24"/>
    <property type="match status" value="1"/>
</dbReference>
<reference evidence="2" key="1">
    <citation type="submission" date="2018-11" db="EMBL/GenBank/DDBJ databases">
        <authorList>
            <person name="Alioto T."/>
            <person name="Alioto T."/>
        </authorList>
    </citation>
    <scope>NUCLEOTIDE SEQUENCE</scope>
</reference>
<sequence>MTLCPTEDGGDKELRQVGGIEYKCPNLINRGNWHDCNSSPFIARKLCLVYSLGINYDFRFDDAMARNGCEVHSFDPSMGNTTKHIRKSGVHFHPIGIGGKSYDSVIPRMDQYTKKHPKKTWKVRTLRQIMESLGHEDVSTNIASDNGIVRS</sequence>
<organism evidence="2 3">
    <name type="scientific">Mytilus galloprovincialis</name>
    <name type="common">Mediterranean mussel</name>
    <dbReference type="NCBI Taxonomy" id="29158"/>
    <lineage>
        <taxon>Eukaryota</taxon>
        <taxon>Metazoa</taxon>
        <taxon>Spiralia</taxon>
        <taxon>Lophotrochozoa</taxon>
        <taxon>Mollusca</taxon>
        <taxon>Bivalvia</taxon>
        <taxon>Autobranchia</taxon>
        <taxon>Pteriomorphia</taxon>
        <taxon>Mytilida</taxon>
        <taxon>Mytiloidea</taxon>
        <taxon>Mytilidae</taxon>
        <taxon>Mytilinae</taxon>
        <taxon>Mytilus</taxon>
    </lineage>
</organism>
<protein>
    <recommendedName>
        <fullName evidence="1">Methyltransferase domain-containing protein</fullName>
    </recommendedName>
</protein>
<dbReference type="Pfam" id="PF13383">
    <property type="entry name" value="Methyltransf_22"/>
    <property type="match status" value="1"/>
</dbReference>
<comment type="caution">
    <text evidence="2">The sequence shown here is derived from an EMBL/GenBank/DDBJ whole genome shotgun (WGS) entry which is preliminary data.</text>
</comment>
<evidence type="ECO:0000313" key="2">
    <source>
        <dbReference type="EMBL" id="VDI37762.1"/>
    </source>
</evidence>
<name>A0A8B6ENZ5_MYTGA</name>
<gene>
    <name evidence="2" type="ORF">MGAL_10B066458</name>
</gene>
<evidence type="ECO:0000259" key="1">
    <source>
        <dbReference type="Pfam" id="PF13383"/>
    </source>
</evidence>
<dbReference type="EMBL" id="UYJE01005487">
    <property type="protein sequence ID" value="VDI37762.1"/>
    <property type="molecule type" value="Genomic_DNA"/>
</dbReference>
<dbReference type="InterPro" id="IPR026913">
    <property type="entry name" value="METTL24"/>
</dbReference>
<evidence type="ECO:0000313" key="3">
    <source>
        <dbReference type="Proteomes" id="UP000596742"/>
    </source>
</evidence>